<keyword evidence="1" id="KW-0732">Signal</keyword>
<keyword evidence="3" id="KW-1185">Reference proteome</keyword>
<reference evidence="2 3" key="1">
    <citation type="journal article" date="2016" name="Sci. Rep.">
        <title>Peltaster fructicola genome reveals evolution from an invasive phytopathogen to an ectophytic parasite.</title>
        <authorList>
            <person name="Xu C."/>
            <person name="Chen H."/>
            <person name="Gleason M.L."/>
            <person name="Xu J.R."/>
            <person name="Liu H."/>
            <person name="Zhang R."/>
            <person name="Sun G."/>
        </authorList>
    </citation>
    <scope>NUCLEOTIDE SEQUENCE [LARGE SCALE GENOMIC DNA]</scope>
    <source>
        <strain evidence="2 3">LNHT1506</strain>
    </source>
</reference>
<feature type="chain" id="PRO_5026108654" evidence="1">
    <location>
        <begin position="20"/>
        <end position="368"/>
    </location>
</feature>
<evidence type="ECO:0000313" key="3">
    <source>
        <dbReference type="Proteomes" id="UP000503462"/>
    </source>
</evidence>
<evidence type="ECO:0000256" key="1">
    <source>
        <dbReference type="SAM" id="SignalP"/>
    </source>
</evidence>
<evidence type="ECO:0000313" key="2">
    <source>
        <dbReference type="EMBL" id="QIW97663.1"/>
    </source>
</evidence>
<protein>
    <submittedName>
        <fullName evidence="2">Uncharacterized protein</fullName>
    </submittedName>
</protein>
<organism evidence="2 3">
    <name type="scientific">Peltaster fructicola</name>
    <dbReference type="NCBI Taxonomy" id="286661"/>
    <lineage>
        <taxon>Eukaryota</taxon>
        <taxon>Fungi</taxon>
        <taxon>Dikarya</taxon>
        <taxon>Ascomycota</taxon>
        <taxon>Pezizomycotina</taxon>
        <taxon>Dothideomycetes</taxon>
        <taxon>Dothideomycetes incertae sedis</taxon>
        <taxon>Peltaster</taxon>
    </lineage>
</organism>
<name>A0A6H0XSF2_9PEZI</name>
<proteinExistence type="predicted"/>
<dbReference type="EMBL" id="CP051140">
    <property type="protein sequence ID" value="QIW97663.1"/>
    <property type="molecule type" value="Genomic_DNA"/>
</dbReference>
<accession>A0A6H0XSF2</accession>
<gene>
    <name evidence="2" type="ORF">AMS68_003181</name>
</gene>
<dbReference type="Proteomes" id="UP000503462">
    <property type="component" value="Chromosome 2"/>
</dbReference>
<sequence>MVKLSLFVALVSVLAYTSAEGDYDDFDYDDCEELEETTLAAPYSTSWSTATASASSSSITSTCPRLPAPTTTDTVISYSTITANTEASLVATTIIYASTVISSVPQPIDQTGVTYLTATVAATTKTSYYGPTFTSVVFDVVPAETTVTVPRAADFTPLKCESAYVGPFVTSTISYTTTVSIYSYVTVSSNSTTTNVIVPATLIFPTVTINSTATLSLRSTTTVTSTRNDPTSTIYAACQGTDNVTPDAPPSKYQYLGQPVPVIGTYSSVVAAIDQVDCCAMCQANEQCTASAFYTKPILGEYLDTYLVNTACQLFLKNDTTSATCDTSFIGATMSFDYPEIINYYSNGPCGQFNFTYDLPRIFHDTTS</sequence>
<dbReference type="AlphaFoldDB" id="A0A6H0XSF2"/>
<feature type="signal peptide" evidence="1">
    <location>
        <begin position="1"/>
        <end position="19"/>
    </location>
</feature>